<dbReference type="EMBL" id="MEVN01000044">
    <property type="protein sequence ID" value="OGC56209.1"/>
    <property type="molecule type" value="Genomic_DNA"/>
</dbReference>
<feature type="transmembrane region" description="Helical" evidence="1">
    <location>
        <begin position="41"/>
        <end position="57"/>
    </location>
</feature>
<evidence type="ECO:0000313" key="2">
    <source>
        <dbReference type="EMBL" id="OGC56209.1"/>
    </source>
</evidence>
<gene>
    <name evidence="2" type="ORF">A3H26_02775</name>
</gene>
<dbReference type="Proteomes" id="UP000177763">
    <property type="component" value="Unassembled WGS sequence"/>
</dbReference>
<feature type="transmembrane region" description="Helical" evidence="1">
    <location>
        <begin position="69"/>
        <end position="89"/>
    </location>
</feature>
<feature type="transmembrane region" description="Helical" evidence="1">
    <location>
        <begin position="18"/>
        <end position="35"/>
    </location>
</feature>
<dbReference type="AlphaFoldDB" id="A0A1F4VGE5"/>
<feature type="transmembrane region" description="Helical" evidence="1">
    <location>
        <begin position="95"/>
        <end position="118"/>
    </location>
</feature>
<keyword evidence="1" id="KW-0812">Transmembrane</keyword>
<organism evidence="2 3">
    <name type="scientific">candidate division WWE3 bacterium RIFCSPLOWO2_12_FULL_36_10</name>
    <dbReference type="NCBI Taxonomy" id="1802630"/>
    <lineage>
        <taxon>Bacteria</taxon>
        <taxon>Katanobacteria</taxon>
    </lineage>
</organism>
<accession>A0A1F4VGE5</accession>
<feature type="transmembrane region" description="Helical" evidence="1">
    <location>
        <begin position="160"/>
        <end position="179"/>
    </location>
</feature>
<evidence type="ECO:0000256" key="1">
    <source>
        <dbReference type="SAM" id="Phobius"/>
    </source>
</evidence>
<feature type="transmembrane region" description="Helical" evidence="1">
    <location>
        <begin position="130"/>
        <end position="154"/>
    </location>
</feature>
<keyword evidence="1" id="KW-0472">Membrane</keyword>
<evidence type="ECO:0000313" key="3">
    <source>
        <dbReference type="Proteomes" id="UP000177763"/>
    </source>
</evidence>
<name>A0A1F4VGE5_UNCKA</name>
<feature type="transmembrane region" description="Helical" evidence="1">
    <location>
        <begin position="252"/>
        <end position="269"/>
    </location>
</feature>
<comment type="caution">
    <text evidence="2">The sequence shown here is derived from an EMBL/GenBank/DDBJ whole genome shotgun (WGS) entry which is preliminary data.</text>
</comment>
<reference evidence="2 3" key="1">
    <citation type="journal article" date="2016" name="Nat. Commun.">
        <title>Thousands of microbial genomes shed light on interconnected biogeochemical processes in an aquifer system.</title>
        <authorList>
            <person name="Anantharaman K."/>
            <person name="Brown C.T."/>
            <person name="Hug L.A."/>
            <person name="Sharon I."/>
            <person name="Castelle C.J."/>
            <person name="Probst A.J."/>
            <person name="Thomas B.C."/>
            <person name="Singh A."/>
            <person name="Wilkins M.J."/>
            <person name="Karaoz U."/>
            <person name="Brodie E.L."/>
            <person name="Williams K.H."/>
            <person name="Hubbard S.S."/>
            <person name="Banfield J.F."/>
        </authorList>
    </citation>
    <scope>NUCLEOTIDE SEQUENCE [LARGE SCALE GENOMIC DNA]</scope>
</reference>
<proteinExistence type="predicted"/>
<keyword evidence="1" id="KW-1133">Transmembrane helix</keyword>
<dbReference type="STRING" id="1802630.A3H26_02775"/>
<protein>
    <submittedName>
        <fullName evidence="2">Uncharacterized protein</fullName>
    </submittedName>
</protein>
<feature type="transmembrane region" description="Helical" evidence="1">
    <location>
        <begin position="199"/>
        <end position="217"/>
    </location>
</feature>
<sequence>MINLNLLKTLNIGKKTRFMIFSLFVVVLLLAVSYTQGFARFASTILVFAVIFIGTYVTQVPNINKSNFIPVLLLPLHLVGGALLSLQYFPNLGFLVKILAIVLVGALLYVLSLVNNIFFVTSENEKTIPLFRVAVTWNNILLIITAIPFFAGIFKVDVNSFIQNLIVSISSFLFAIYLIKTEEVEDGARQIGAGERLVLSFRVMFIVFALSTAVSFFPTESFLRSLFVSSILMGTLDYTQSHCRNSLNKKHIVEYVLIALTFFLILIVFKP</sequence>